<accession>A0ABY5GPP3</accession>
<dbReference type="PANTHER" id="PTHR38457:SF1">
    <property type="entry name" value="REGULATOR ABRB-RELATED"/>
    <property type="match status" value="1"/>
</dbReference>
<feature type="transmembrane region" description="Helical" evidence="1">
    <location>
        <begin position="133"/>
        <end position="153"/>
    </location>
</feature>
<evidence type="ECO:0000313" key="3">
    <source>
        <dbReference type="Proteomes" id="UP001057998"/>
    </source>
</evidence>
<sequence>MIGALVLSLCGSILFSWLQLPLGAMFGAIVFLMVAGKAGLRLSLPAPTLTFVQLVLGIGVGVMVPSDLSAVNFPPLMLLGLVACMIGQVTISYLWLHKREQWSKTDSLLGSVPGAMAAVLVLNEAQQKPSGKVVFTHTVRLITLVILSGVIAADNQPVAFSFFTGQESYWLLAVAAVAWGSGVLLEKIGTPAPYMVTGMLTAIAVGSMMPAASLAIPPGLVFIATSALGALIGIRLVDVSGGEFITHMRSGVIATALSLGVTLLFAFVFSQVLAQSFVVLLMSWVPGSIEAMTVAAIYLGLEPALIMLNHITRMVILHSLPLAVKPFLRPGREVRRSEG</sequence>
<dbReference type="Pfam" id="PF05145">
    <property type="entry name" value="AbrB"/>
    <property type="match status" value="1"/>
</dbReference>
<proteinExistence type="predicted"/>
<keyword evidence="1" id="KW-0472">Membrane</keyword>
<feature type="transmembrane region" description="Helical" evidence="1">
    <location>
        <begin position="46"/>
        <end position="64"/>
    </location>
</feature>
<dbReference type="RefSeq" id="WP_255392158.1">
    <property type="nucleotide sequence ID" value="NZ_CP101509.1"/>
</dbReference>
<keyword evidence="1" id="KW-0812">Transmembrane</keyword>
<dbReference type="Proteomes" id="UP001057998">
    <property type="component" value="Chromosome 2"/>
</dbReference>
<evidence type="ECO:0000256" key="1">
    <source>
        <dbReference type="SAM" id="Phobius"/>
    </source>
</evidence>
<dbReference type="PANTHER" id="PTHR38457">
    <property type="entry name" value="REGULATOR ABRB-RELATED"/>
    <property type="match status" value="1"/>
</dbReference>
<dbReference type="InterPro" id="IPR007820">
    <property type="entry name" value="AbrB_fam"/>
</dbReference>
<name>A0ABY5GPP3_9GAMM</name>
<feature type="transmembrane region" description="Helical" evidence="1">
    <location>
        <begin position="76"/>
        <end position="96"/>
    </location>
</feature>
<gene>
    <name evidence="2" type="ORF">NNL38_19725</name>
</gene>
<feature type="transmembrane region" description="Helical" evidence="1">
    <location>
        <begin position="219"/>
        <end position="238"/>
    </location>
</feature>
<feature type="transmembrane region" description="Helical" evidence="1">
    <location>
        <begin position="168"/>
        <end position="185"/>
    </location>
</feature>
<feature type="transmembrane region" description="Helical" evidence="1">
    <location>
        <begin position="250"/>
        <end position="270"/>
    </location>
</feature>
<dbReference type="EMBL" id="CP101509">
    <property type="protein sequence ID" value="UTV30790.1"/>
    <property type="molecule type" value="Genomic_DNA"/>
</dbReference>
<organism evidence="2 3">
    <name type="scientific">Photobacterium atrarenae</name>
    <dbReference type="NCBI Taxonomy" id="865757"/>
    <lineage>
        <taxon>Bacteria</taxon>
        <taxon>Pseudomonadati</taxon>
        <taxon>Pseudomonadota</taxon>
        <taxon>Gammaproteobacteria</taxon>
        <taxon>Vibrionales</taxon>
        <taxon>Vibrionaceae</taxon>
        <taxon>Photobacterium</taxon>
    </lineage>
</organism>
<feature type="transmembrane region" description="Helical" evidence="1">
    <location>
        <begin position="6"/>
        <end position="34"/>
    </location>
</feature>
<reference evidence="2" key="1">
    <citation type="submission" date="2022-07" db="EMBL/GenBank/DDBJ databases">
        <title>Genome sequencing of Photobacterium atrarenae GJH2-4.</title>
        <authorList>
            <person name="Park S.-J."/>
        </authorList>
    </citation>
    <scope>NUCLEOTIDE SEQUENCE</scope>
    <source>
        <strain evidence="2">GJH2-4</strain>
    </source>
</reference>
<feature type="transmembrane region" description="Helical" evidence="1">
    <location>
        <begin position="192"/>
        <end position="213"/>
    </location>
</feature>
<feature type="transmembrane region" description="Helical" evidence="1">
    <location>
        <begin position="276"/>
        <end position="301"/>
    </location>
</feature>
<keyword evidence="1" id="KW-1133">Transmembrane helix</keyword>
<keyword evidence="3" id="KW-1185">Reference proteome</keyword>
<evidence type="ECO:0000313" key="2">
    <source>
        <dbReference type="EMBL" id="UTV30790.1"/>
    </source>
</evidence>
<protein>
    <submittedName>
        <fullName evidence="2">AbrB family transcriptional regulator</fullName>
    </submittedName>
</protein>